<proteinExistence type="predicted"/>
<dbReference type="AlphaFoldDB" id="A0A0F9BAB7"/>
<evidence type="ECO:0000313" key="1">
    <source>
        <dbReference type="EMBL" id="KKL10727.1"/>
    </source>
</evidence>
<organism evidence="1">
    <name type="scientific">marine sediment metagenome</name>
    <dbReference type="NCBI Taxonomy" id="412755"/>
    <lineage>
        <taxon>unclassified sequences</taxon>
        <taxon>metagenomes</taxon>
        <taxon>ecological metagenomes</taxon>
    </lineage>
</organism>
<reference evidence="1" key="1">
    <citation type="journal article" date="2015" name="Nature">
        <title>Complex archaea that bridge the gap between prokaryotes and eukaryotes.</title>
        <authorList>
            <person name="Spang A."/>
            <person name="Saw J.H."/>
            <person name="Jorgensen S.L."/>
            <person name="Zaremba-Niedzwiedzka K."/>
            <person name="Martijn J."/>
            <person name="Lind A.E."/>
            <person name="van Eijk R."/>
            <person name="Schleper C."/>
            <person name="Guy L."/>
            <person name="Ettema T.J."/>
        </authorList>
    </citation>
    <scope>NUCLEOTIDE SEQUENCE</scope>
</reference>
<name>A0A0F9BAB7_9ZZZZ</name>
<gene>
    <name evidence="1" type="ORF">LCGC14_2552910</name>
</gene>
<accession>A0A0F9BAB7</accession>
<protein>
    <submittedName>
        <fullName evidence="1">Uncharacterized protein</fullName>
    </submittedName>
</protein>
<comment type="caution">
    <text evidence="1">The sequence shown here is derived from an EMBL/GenBank/DDBJ whole genome shotgun (WGS) entry which is preliminary data.</text>
</comment>
<dbReference type="EMBL" id="LAZR01041942">
    <property type="protein sequence ID" value="KKL10727.1"/>
    <property type="molecule type" value="Genomic_DNA"/>
</dbReference>
<sequence length="82" mass="9257">MTEPNIITMGKKGNGWLPLSDLQFCEGVRDAINRDPNRRAVVKRKGCCCRVVDYSKPIRVAGHKTKAYHGTIIGWEPMEREG</sequence>